<keyword evidence="6" id="KW-1185">Reference proteome</keyword>
<dbReference type="PANTHER" id="PTHR24139:SF35">
    <property type="entry name" value="PNPLA DOMAIN-CONTAINING PROTEIN"/>
    <property type="match status" value="1"/>
</dbReference>
<evidence type="ECO:0000313" key="6">
    <source>
        <dbReference type="Proteomes" id="UP000035681"/>
    </source>
</evidence>
<dbReference type="AlphaFoldDB" id="A0AAF5DK23"/>
<organism evidence="6 7">
    <name type="scientific">Strongyloides stercoralis</name>
    <name type="common">Threadworm</name>
    <dbReference type="NCBI Taxonomy" id="6248"/>
    <lineage>
        <taxon>Eukaryota</taxon>
        <taxon>Metazoa</taxon>
        <taxon>Ecdysozoa</taxon>
        <taxon>Nematoda</taxon>
        <taxon>Chromadorea</taxon>
        <taxon>Rhabditida</taxon>
        <taxon>Tylenchina</taxon>
        <taxon>Panagrolaimomorpha</taxon>
        <taxon>Strongyloidoidea</taxon>
        <taxon>Strongyloididae</taxon>
        <taxon>Strongyloides</taxon>
    </lineage>
</organism>
<dbReference type="GO" id="GO:2000304">
    <property type="term" value="P:positive regulation of ceramide biosynthetic process"/>
    <property type="evidence" value="ECO:0007669"/>
    <property type="project" value="TreeGrafter"/>
</dbReference>
<dbReference type="InterPro" id="IPR016035">
    <property type="entry name" value="Acyl_Trfase/lysoPLipase"/>
</dbReference>
<feature type="active site" description="Proton acceptor" evidence="4">
    <location>
        <position position="323"/>
    </location>
</feature>
<comment type="caution">
    <text evidence="4">Lacks conserved residue(s) required for the propagation of feature annotation.</text>
</comment>
<dbReference type="PANTHER" id="PTHR24139">
    <property type="entry name" value="CALCIUM-INDEPENDENT PHOSPHOLIPASE A2"/>
    <property type="match status" value="1"/>
</dbReference>
<keyword evidence="4" id="KW-0442">Lipid degradation</keyword>
<dbReference type="Gene3D" id="3.40.1090.10">
    <property type="entry name" value="Cytosolic phospholipase A2 catalytic domain"/>
    <property type="match status" value="1"/>
</dbReference>
<dbReference type="WBParaSite" id="TCONS_00013833.p1">
    <property type="protein sequence ID" value="TCONS_00013833.p1"/>
    <property type="gene ID" value="XLOC_008786"/>
</dbReference>
<feature type="short sequence motif" description="GXGXXG" evidence="4">
    <location>
        <begin position="155"/>
        <end position="160"/>
    </location>
</feature>
<reference evidence="7" key="1">
    <citation type="submission" date="2024-02" db="UniProtKB">
        <authorList>
            <consortium name="WormBaseParasite"/>
        </authorList>
    </citation>
    <scope>IDENTIFICATION</scope>
</reference>
<dbReference type="InterPro" id="IPR002641">
    <property type="entry name" value="PNPLA_dom"/>
</dbReference>
<accession>A0AAF5DK23</accession>
<evidence type="ECO:0000256" key="4">
    <source>
        <dbReference type="PROSITE-ProRule" id="PRU01161"/>
    </source>
</evidence>
<evidence type="ECO:0000256" key="2">
    <source>
        <dbReference type="ARBA" id="ARBA00023043"/>
    </source>
</evidence>
<name>A0AAF5DK23_STRER</name>
<dbReference type="GO" id="GO:0052816">
    <property type="term" value="F:long-chain fatty acyl-CoA hydrolase activity"/>
    <property type="evidence" value="ECO:0007669"/>
    <property type="project" value="TreeGrafter"/>
</dbReference>
<dbReference type="CDD" id="cd07199">
    <property type="entry name" value="Pat17_PNPLA8_PNPLA9_like"/>
    <property type="match status" value="1"/>
</dbReference>
<keyword evidence="1" id="KW-0677">Repeat</keyword>
<dbReference type="GO" id="GO:0005739">
    <property type="term" value="C:mitochondrion"/>
    <property type="evidence" value="ECO:0007669"/>
    <property type="project" value="TreeGrafter"/>
</dbReference>
<dbReference type="SUPFAM" id="SSF52151">
    <property type="entry name" value="FabD/lysophospholipase-like"/>
    <property type="match status" value="1"/>
</dbReference>
<feature type="active site" description="Nucleophile" evidence="4">
    <location>
        <position position="191"/>
    </location>
</feature>
<proteinExistence type="predicted"/>
<evidence type="ECO:0000256" key="3">
    <source>
        <dbReference type="ARBA" id="ARBA00023098"/>
    </source>
</evidence>
<sequence>MAPSKCAHEISSKKKVLRIEKLMEFCKEASKDELSSKLYEVWNDTQASITDVRLLFALGADPETLFVDDYGVNTLNERKLNGSICRLCASKYESFLENSQSIYEAQFKSIPIKLNTKDNISSSSSSFSTDSAIVGSNNIFNSKNDTRFVALSLDGGGMRGLVSVICLLFASRRIFGDESLVDHINWTIGTSTGSLLALSLAKGNTLTEAFFNYWDVKNEIFLDKSTMARLFGNVVDRQTANVENVLERTFPSDIYTFKKYPKRLTVPALDISMTPAKLHIFRNYTYGDDDDFEDVTFKDAARASGAAPTYFHPHIMGDKKFVDGSLAANCPLNVLFKEYDRCLQNKQNCTLACIISIGTGEPEETNRRYKTGNSIKKRTQHLGHVTELLLEQVVGYEKSILECCEERCRANDIPFIRINPTGISDRIDQIDNGKLTDMIWKALLWLNNSRDLIDKLGIILKELHQNNKKLSPAPQIFYNGNNLLGCNSPSISSKFEGRKRSNTIL</sequence>
<dbReference type="Pfam" id="PF01734">
    <property type="entry name" value="Patatin"/>
    <property type="match status" value="1"/>
</dbReference>
<evidence type="ECO:0000259" key="5">
    <source>
        <dbReference type="PROSITE" id="PS51635"/>
    </source>
</evidence>
<keyword evidence="2" id="KW-0040">ANK repeat</keyword>
<dbReference type="GO" id="GO:0047499">
    <property type="term" value="F:calcium-independent phospholipase A2 activity"/>
    <property type="evidence" value="ECO:0007669"/>
    <property type="project" value="InterPro"/>
</dbReference>
<evidence type="ECO:0000313" key="7">
    <source>
        <dbReference type="WBParaSite" id="TCONS_00013833.p1"/>
    </source>
</evidence>
<dbReference type="PROSITE" id="PS51635">
    <property type="entry name" value="PNPLA"/>
    <property type="match status" value="1"/>
</dbReference>
<evidence type="ECO:0000256" key="1">
    <source>
        <dbReference type="ARBA" id="ARBA00022737"/>
    </source>
</evidence>
<dbReference type="Proteomes" id="UP000035681">
    <property type="component" value="Unplaced"/>
</dbReference>
<feature type="domain" description="PNPLA" evidence="5">
    <location>
        <begin position="151"/>
        <end position="336"/>
    </location>
</feature>
<dbReference type="GO" id="GO:0016042">
    <property type="term" value="P:lipid catabolic process"/>
    <property type="evidence" value="ECO:0007669"/>
    <property type="project" value="UniProtKB-UniRule"/>
</dbReference>
<protein>
    <submittedName>
        <fullName evidence="7">PNPLA domain-containing protein</fullName>
    </submittedName>
</protein>
<keyword evidence="3 4" id="KW-0443">Lipid metabolism</keyword>
<dbReference type="InterPro" id="IPR047148">
    <property type="entry name" value="PLPL9"/>
</dbReference>
<keyword evidence="4" id="KW-0378">Hydrolase</keyword>
<feature type="short sequence motif" description="GXSXG" evidence="4">
    <location>
        <begin position="189"/>
        <end position="193"/>
    </location>
</feature>